<dbReference type="EMBL" id="JBHSKV010000017">
    <property type="protein sequence ID" value="MFC5135483.1"/>
    <property type="molecule type" value="Genomic_DNA"/>
</dbReference>
<dbReference type="AlphaFoldDB" id="A0ABD5QTN6"/>
<keyword evidence="1" id="KW-0472">Membrane</keyword>
<dbReference type="Proteomes" id="UP001596145">
    <property type="component" value="Unassembled WGS sequence"/>
</dbReference>
<gene>
    <name evidence="2" type="ORF">ACFPJA_12250</name>
</gene>
<feature type="transmembrane region" description="Helical" evidence="1">
    <location>
        <begin position="39"/>
        <end position="58"/>
    </location>
</feature>
<evidence type="ECO:0000313" key="2">
    <source>
        <dbReference type="EMBL" id="MFC5135483.1"/>
    </source>
</evidence>
<organism evidence="2 3">
    <name type="scientific">Halorubrum glutamatedens</name>
    <dbReference type="NCBI Taxonomy" id="2707018"/>
    <lineage>
        <taxon>Archaea</taxon>
        <taxon>Methanobacteriati</taxon>
        <taxon>Methanobacteriota</taxon>
        <taxon>Stenosarchaea group</taxon>
        <taxon>Halobacteria</taxon>
        <taxon>Halobacteriales</taxon>
        <taxon>Haloferacaceae</taxon>
        <taxon>Halorubrum</taxon>
    </lineage>
</organism>
<feature type="transmembrane region" description="Helical" evidence="1">
    <location>
        <begin position="64"/>
        <end position="80"/>
    </location>
</feature>
<evidence type="ECO:0008006" key="4">
    <source>
        <dbReference type="Google" id="ProtNLM"/>
    </source>
</evidence>
<evidence type="ECO:0000256" key="1">
    <source>
        <dbReference type="SAM" id="Phobius"/>
    </source>
</evidence>
<proteinExistence type="predicted"/>
<dbReference type="RefSeq" id="WP_122106579.1">
    <property type="nucleotide sequence ID" value="NZ_JBHSKV010000017.1"/>
</dbReference>
<reference evidence="2 3" key="1">
    <citation type="journal article" date="2019" name="Int. J. Syst. Evol. Microbiol.">
        <title>The Global Catalogue of Microorganisms (GCM) 10K type strain sequencing project: providing services to taxonomists for standard genome sequencing and annotation.</title>
        <authorList>
            <consortium name="The Broad Institute Genomics Platform"/>
            <consortium name="The Broad Institute Genome Sequencing Center for Infectious Disease"/>
            <person name="Wu L."/>
            <person name="Ma J."/>
        </authorList>
    </citation>
    <scope>NUCLEOTIDE SEQUENCE [LARGE SCALE GENOMIC DNA]</scope>
    <source>
        <strain evidence="2 3">CGMCC 1.16026</strain>
    </source>
</reference>
<protein>
    <recommendedName>
        <fullName evidence="4">2TM domain-containing protein</fullName>
    </recommendedName>
</protein>
<keyword evidence="1" id="KW-1133">Transmembrane helix</keyword>
<keyword evidence="3" id="KW-1185">Reference proteome</keyword>
<comment type="caution">
    <text evidence="2">The sequence shown here is derived from an EMBL/GenBank/DDBJ whole genome shotgun (WGS) entry which is preliminary data.</text>
</comment>
<sequence>MSISAPSRPWYCRDDVVDEYKQTLAEDGEQLPMIKTLKIIRAIIVNVGLFAGWLYALYLGGDPTIITVFALAVVGAYNGLELGDYLALVQAYNEIQTEANDQDD</sequence>
<keyword evidence="1" id="KW-0812">Transmembrane</keyword>
<evidence type="ECO:0000313" key="3">
    <source>
        <dbReference type="Proteomes" id="UP001596145"/>
    </source>
</evidence>
<name>A0ABD5QTN6_9EURY</name>
<accession>A0ABD5QTN6</accession>